<dbReference type="InterPro" id="IPR029058">
    <property type="entry name" value="AB_hydrolase_fold"/>
</dbReference>
<evidence type="ECO:0000259" key="3">
    <source>
        <dbReference type="Pfam" id="PF03959"/>
    </source>
</evidence>
<feature type="domain" description="Serine hydrolase" evidence="3">
    <location>
        <begin position="41"/>
        <end position="227"/>
    </location>
</feature>
<proteinExistence type="predicted"/>
<sequence length="243" mass="26315">MAQAQAGRSSKSNPVRSESSQANHPGNPGKAQRNGKADKSKQPGGLVQALESQGHKFHFINGRLNAECEPELQGIVPPPFYSHYPRDVNPGTDLGAAIQYTLRTMDREGPFDAVMGFSQGAALAYSLLEHHVQTKGPDAEPLFKVAVFICAGTPYELDGGGPVEVDSLREVNGVREYRVRIPTAHIVGRQDRLYEQGLKLFGLCEPGNAEVYDHGGKHMIPFDAGSNDAMVGIIERAIGRVKK</sequence>
<dbReference type="InterPro" id="IPR050593">
    <property type="entry name" value="LovG"/>
</dbReference>
<keyword evidence="1" id="KW-0378">Hydrolase</keyword>
<dbReference type="GO" id="GO:0005737">
    <property type="term" value="C:cytoplasm"/>
    <property type="evidence" value="ECO:0007669"/>
    <property type="project" value="TreeGrafter"/>
</dbReference>
<dbReference type="Gene3D" id="3.40.50.1820">
    <property type="entry name" value="alpha/beta hydrolase"/>
    <property type="match status" value="1"/>
</dbReference>
<dbReference type="OrthoDB" id="2094269at2759"/>
<dbReference type="PANTHER" id="PTHR48070">
    <property type="entry name" value="ESTERASE OVCA2"/>
    <property type="match status" value="1"/>
</dbReference>
<dbReference type="GO" id="GO:0005634">
    <property type="term" value="C:nucleus"/>
    <property type="evidence" value="ECO:0007669"/>
    <property type="project" value="TreeGrafter"/>
</dbReference>
<dbReference type="GeneID" id="38118118"/>
<gene>
    <name evidence="4" type="ORF">DSM5745_07748</name>
</gene>
<organism evidence="4 5">
    <name type="scientific">Aspergillus mulundensis</name>
    <dbReference type="NCBI Taxonomy" id="1810919"/>
    <lineage>
        <taxon>Eukaryota</taxon>
        <taxon>Fungi</taxon>
        <taxon>Dikarya</taxon>
        <taxon>Ascomycota</taxon>
        <taxon>Pezizomycotina</taxon>
        <taxon>Eurotiomycetes</taxon>
        <taxon>Eurotiomycetidae</taxon>
        <taxon>Eurotiales</taxon>
        <taxon>Aspergillaceae</taxon>
        <taxon>Aspergillus</taxon>
        <taxon>Aspergillus subgen. Nidulantes</taxon>
    </lineage>
</organism>
<dbReference type="PANTHER" id="PTHR48070:SF7">
    <property type="entry name" value="SERINE HYDROLASE FSH DOMAIN-CONTAINING PROTEIN-RELATED"/>
    <property type="match status" value="1"/>
</dbReference>
<dbReference type="InterPro" id="IPR005645">
    <property type="entry name" value="FSH-like_dom"/>
</dbReference>
<comment type="caution">
    <text evidence="4">The sequence shown here is derived from an EMBL/GenBank/DDBJ whole genome shotgun (WGS) entry which is preliminary data.</text>
</comment>
<evidence type="ECO:0000313" key="5">
    <source>
        <dbReference type="Proteomes" id="UP000256690"/>
    </source>
</evidence>
<dbReference type="EMBL" id="PVWQ01000009">
    <property type="protein sequence ID" value="RDW72576.1"/>
    <property type="molecule type" value="Genomic_DNA"/>
</dbReference>
<reference evidence="4 5" key="1">
    <citation type="journal article" date="2018" name="IMA Fungus">
        <title>IMA Genome-F 9: Draft genome sequence of Annulohypoxylon stygium, Aspergillus mulundensis, Berkeleyomyces basicola (syn. Thielaviopsis basicola), Ceratocystis smalleyi, two Cercospora beticola strains, Coleophoma cylindrospora, Fusarium fracticaudum, Phialophora cf. hyalina, and Morchella septimelata.</title>
        <authorList>
            <person name="Wingfield B.D."/>
            <person name="Bills G.F."/>
            <person name="Dong Y."/>
            <person name="Huang W."/>
            <person name="Nel W.J."/>
            <person name="Swalarsk-Parry B.S."/>
            <person name="Vaghefi N."/>
            <person name="Wilken P.M."/>
            <person name="An Z."/>
            <person name="de Beer Z.W."/>
            <person name="De Vos L."/>
            <person name="Chen L."/>
            <person name="Duong T.A."/>
            <person name="Gao Y."/>
            <person name="Hammerbacher A."/>
            <person name="Kikkert J.R."/>
            <person name="Li Y."/>
            <person name="Li H."/>
            <person name="Li K."/>
            <person name="Li Q."/>
            <person name="Liu X."/>
            <person name="Ma X."/>
            <person name="Naidoo K."/>
            <person name="Pethybridge S.J."/>
            <person name="Sun J."/>
            <person name="Steenkamp E.T."/>
            <person name="van der Nest M.A."/>
            <person name="van Wyk S."/>
            <person name="Wingfield M.J."/>
            <person name="Xiong C."/>
            <person name="Yue Q."/>
            <person name="Zhang X."/>
        </authorList>
    </citation>
    <scope>NUCLEOTIDE SEQUENCE [LARGE SCALE GENOMIC DNA]</scope>
    <source>
        <strain evidence="4 5">DSM 5745</strain>
    </source>
</reference>
<dbReference type="GO" id="GO:0019748">
    <property type="term" value="P:secondary metabolic process"/>
    <property type="evidence" value="ECO:0007669"/>
    <property type="project" value="TreeGrafter"/>
</dbReference>
<protein>
    <recommendedName>
        <fullName evidence="3">Serine hydrolase domain-containing protein</fullName>
    </recommendedName>
</protein>
<keyword evidence="5" id="KW-1185">Reference proteome</keyword>
<dbReference type="AlphaFoldDB" id="A0A3D8RF37"/>
<name>A0A3D8RF37_9EURO</name>
<feature type="compositionally biased region" description="Polar residues" evidence="2">
    <location>
        <begin position="1"/>
        <end position="24"/>
    </location>
</feature>
<dbReference type="Pfam" id="PF03959">
    <property type="entry name" value="FSH1"/>
    <property type="match status" value="1"/>
</dbReference>
<accession>A0A3D8RF37</accession>
<dbReference type="SUPFAM" id="SSF53474">
    <property type="entry name" value="alpha/beta-Hydrolases"/>
    <property type="match status" value="1"/>
</dbReference>
<evidence type="ECO:0000256" key="1">
    <source>
        <dbReference type="ARBA" id="ARBA00022801"/>
    </source>
</evidence>
<evidence type="ECO:0000256" key="2">
    <source>
        <dbReference type="SAM" id="MobiDB-lite"/>
    </source>
</evidence>
<dbReference type="Proteomes" id="UP000256690">
    <property type="component" value="Unassembled WGS sequence"/>
</dbReference>
<dbReference type="GO" id="GO:0016787">
    <property type="term" value="F:hydrolase activity"/>
    <property type="evidence" value="ECO:0007669"/>
    <property type="project" value="UniProtKB-KW"/>
</dbReference>
<feature type="region of interest" description="Disordered" evidence="2">
    <location>
        <begin position="1"/>
        <end position="44"/>
    </location>
</feature>
<dbReference type="RefSeq" id="XP_026601796.1">
    <property type="nucleotide sequence ID" value="XM_026749764.1"/>
</dbReference>
<evidence type="ECO:0000313" key="4">
    <source>
        <dbReference type="EMBL" id="RDW72576.1"/>
    </source>
</evidence>